<proteinExistence type="predicted"/>
<reference evidence="5" key="1">
    <citation type="submission" date="2019-09" db="EMBL/GenBank/DDBJ databases">
        <authorList>
            <person name="Li J."/>
        </authorList>
    </citation>
    <scope>NUCLEOTIDE SEQUENCE [LARGE SCALE GENOMIC DNA]</scope>
    <source>
        <strain evidence="5">NRBC 14897</strain>
    </source>
</reference>
<feature type="region of interest" description="Disordered" evidence="1">
    <location>
        <begin position="78"/>
        <end position="142"/>
    </location>
</feature>
<dbReference type="Pfam" id="PF24706">
    <property type="entry name" value="DUF7669"/>
    <property type="match status" value="1"/>
</dbReference>
<evidence type="ECO:0000313" key="6">
    <source>
        <dbReference type="Proteomes" id="UP001515100"/>
    </source>
</evidence>
<dbReference type="EMBL" id="SDPP02000003">
    <property type="protein sequence ID" value="KAA1376067.1"/>
    <property type="molecule type" value="Genomic_DNA"/>
</dbReference>
<keyword evidence="6" id="KW-1185">Reference proteome</keyword>
<feature type="domain" description="DUF7669" evidence="4">
    <location>
        <begin position="6"/>
        <end position="77"/>
    </location>
</feature>
<dbReference type="InterPro" id="IPR056086">
    <property type="entry name" value="DUF7669"/>
</dbReference>
<dbReference type="Pfam" id="PF21818">
    <property type="entry name" value="DUF6884"/>
    <property type="match status" value="1"/>
</dbReference>
<evidence type="ECO:0000259" key="4">
    <source>
        <dbReference type="Pfam" id="PF24706"/>
    </source>
</evidence>
<comment type="caution">
    <text evidence="5">The sequence shown here is derived from an EMBL/GenBank/DDBJ whole genome shotgun (WGS) entry which is preliminary data.</text>
</comment>
<protein>
    <submittedName>
        <fullName evidence="5">Uncharacterized protein</fullName>
    </submittedName>
</protein>
<evidence type="ECO:0000259" key="2">
    <source>
        <dbReference type="Pfam" id="PF20815"/>
    </source>
</evidence>
<sequence>MKYDRPVWQIMHECADAMPEVFRYDDVRGWFVEHYPDVNEATIRAHLIGLTEGGRAKHVQFAPRSPVFRRVARGEYSPIPAAERGEDPNPPGPSASRLKMSGNGHHHAPPTASATPAVPPPPAAETDDVTGSVGPAASTFDDAPPMPDIILLGSVGERVNVPAPAKEVYREVSFQLSRLDAELSGSEWFILSAEHGLLAPNEWMSPDSRTLADMDPGYRVVWASWVVARLQSLVGSLDGMIVRVDAPDAFVGPLFAELQDVGAAVSSGSIVAEEVDEVDEVDGADEVAAAAEQDAPVPVRHDELVEAAADRLSVHEIEPPRDGEVPAPVVDPDLATVSDIGRLQSAGHHLADVRHAVPADEADSLPTSPGLYAWIVDPIGARVLNRCLRLPVRTGVVFVGEVGGSTWHALIDPVVNLRDHVSGVQLNGRTRASTFRMTLATVLGDHLGLTSLDDPRLTEWMTEHLSVTTWPVDDGDNLRELARHVIDQLDPPLNVDHLASAEYRARLLQMRGELA</sequence>
<evidence type="ECO:0000259" key="3">
    <source>
        <dbReference type="Pfam" id="PF21818"/>
    </source>
</evidence>
<dbReference type="InterPro" id="IPR049251">
    <property type="entry name" value="DUF6884"/>
</dbReference>
<dbReference type="AlphaFoldDB" id="A0A641AJQ8"/>
<dbReference type="Proteomes" id="UP001515100">
    <property type="component" value="Unassembled WGS sequence"/>
</dbReference>
<dbReference type="OrthoDB" id="2866199at2"/>
<gene>
    <name evidence="5" type="ORF">ESP62_011475</name>
</gene>
<dbReference type="RefSeq" id="WP_129183742.1">
    <property type="nucleotide sequence ID" value="NZ_JAGIOG010000001.1"/>
</dbReference>
<dbReference type="InterPro" id="IPR049311">
    <property type="entry name" value="GIY_YIG_cat"/>
</dbReference>
<accession>A0A641AJQ8</accession>
<feature type="domain" description="GIY-YIG catalytic" evidence="2">
    <location>
        <begin position="420"/>
        <end position="511"/>
    </location>
</feature>
<feature type="domain" description="DUF6884" evidence="3">
    <location>
        <begin position="149"/>
        <end position="265"/>
    </location>
</feature>
<name>A0A641AJQ8_9ACTN</name>
<dbReference type="Pfam" id="PF20815">
    <property type="entry name" value="GIY_YIG_2"/>
    <property type="match status" value="1"/>
</dbReference>
<evidence type="ECO:0000256" key="1">
    <source>
        <dbReference type="SAM" id="MobiDB-lite"/>
    </source>
</evidence>
<evidence type="ECO:0000313" key="5">
    <source>
        <dbReference type="EMBL" id="KAA1376067.1"/>
    </source>
</evidence>
<organism evidence="5 6">
    <name type="scientific">Aeromicrobium fastidiosum</name>
    <dbReference type="NCBI Taxonomy" id="52699"/>
    <lineage>
        <taxon>Bacteria</taxon>
        <taxon>Bacillati</taxon>
        <taxon>Actinomycetota</taxon>
        <taxon>Actinomycetes</taxon>
        <taxon>Propionibacteriales</taxon>
        <taxon>Nocardioidaceae</taxon>
        <taxon>Aeromicrobium</taxon>
    </lineage>
</organism>